<evidence type="ECO:0000256" key="7">
    <source>
        <dbReference type="ARBA" id="ARBA00022884"/>
    </source>
</evidence>
<keyword evidence="6" id="KW-0963">Cytoplasm</keyword>
<evidence type="ECO:0000313" key="12">
    <source>
        <dbReference type="EnsemblMetazoa" id="RPRC008135-PA"/>
    </source>
</evidence>
<dbReference type="GO" id="GO:0006408">
    <property type="term" value="P:snRNA export from nucleus"/>
    <property type="evidence" value="ECO:0007669"/>
    <property type="project" value="InterPro"/>
</dbReference>
<evidence type="ECO:0000259" key="11">
    <source>
        <dbReference type="Pfam" id="PF10258"/>
    </source>
</evidence>
<dbReference type="InterPro" id="IPR039047">
    <property type="entry name" value="PHAX"/>
</dbReference>
<dbReference type="GO" id="GO:0005634">
    <property type="term" value="C:nucleus"/>
    <property type="evidence" value="ECO:0007669"/>
    <property type="project" value="UniProtKB-SubCell"/>
</dbReference>
<evidence type="ECO:0000256" key="10">
    <source>
        <dbReference type="ARBA" id="ARBA00030834"/>
    </source>
</evidence>
<dbReference type="AlphaFoldDB" id="T1HVR5"/>
<dbReference type="Proteomes" id="UP000015103">
    <property type="component" value="Unassembled WGS sequence"/>
</dbReference>
<dbReference type="GO" id="GO:0005737">
    <property type="term" value="C:cytoplasm"/>
    <property type="evidence" value="ECO:0007669"/>
    <property type="project" value="UniProtKB-SubCell"/>
</dbReference>
<dbReference type="InterPro" id="IPR038092">
    <property type="entry name" value="PHAX_RNA-binding_sf"/>
</dbReference>
<keyword evidence="13" id="KW-1185">Reference proteome</keyword>
<organism evidence="12 13">
    <name type="scientific">Rhodnius prolixus</name>
    <name type="common">Triatomid bug</name>
    <dbReference type="NCBI Taxonomy" id="13249"/>
    <lineage>
        <taxon>Eukaryota</taxon>
        <taxon>Metazoa</taxon>
        <taxon>Ecdysozoa</taxon>
        <taxon>Arthropoda</taxon>
        <taxon>Hexapoda</taxon>
        <taxon>Insecta</taxon>
        <taxon>Pterygota</taxon>
        <taxon>Neoptera</taxon>
        <taxon>Paraneoptera</taxon>
        <taxon>Hemiptera</taxon>
        <taxon>Heteroptera</taxon>
        <taxon>Panheteroptera</taxon>
        <taxon>Cimicomorpha</taxon>
        <taxon>Reduviidae</taxon>
        <taxon>Triatominae</taxon>
        <taxon>Rhodnius</taxon>
    </lineage>
</organism>
<evidence type="ECO:0000256" key="4">
    <source>
        <dbReference type="ARBA" id="ARBA00016856"/>
    </source>
</evidence>
<dbReference type="GO" id="GO:0003723">
    <property type="term" value="F:RNA binding"/>
    <property type="evidence" value="ECO:0007669"/>
    <property type="project" value="UniProtKB-KW"/>
</dbReference>
<name>T1HVR5_RHOPR</name>
<proteinExistence type="inferred from homology"/>
<dbReference type="GO" id="GO:0015031">
    <property type="term" value="P:protein transport"/>
    <property type="evidence" value="ECO:0007669"/>
    <property type="project" value="UniProtKB-KW"/>
</dbReference>
<dbReference type="VEuPathDB" id="VectorBase:RPRC008135"/>
<evidence type="ECO:0000256" key="9">
    <source>
        <dbReference type="ARBA" id="ARBA00023242"/>
    </source>
</evidence>
<dbReference type="Gene3D" id="1.10.10.1440">
    <property type="entry name" value="PHAX RNA-binding domain"/>
    <property type="match status" value="1"/>
</dbReference>
<evidence type="ECO:0000256" key="2">
    <source>
        <dbReference type="ARBA" id="ARBA00004496"/>
    </source>
</evidence>
<reference evidence="12" key="1">
    <citation type="submission" date="2015-05" db="UniProtKB">
        <authorList>
            <consortium name="EnsemblMetazoa"/>
        </authorList>
    </citation>
    <scope>IDENTIFICATION</scope>
</reference>
<evidence type="ECO:0000313" key="13">
    <source>
        <dbReference type="Proteomes" id="UP000015103"/>
    </source>
</evidence>
<comment type="subcellular location">
    <subcellularLocation>
        <location evidence="2">Cytoplasm</location>
    </subcellularLocation>
    <subcellularLocation>
        <location evidence="1">Nucleus</location>
    </subcellularLocation>
</comment>
<accession>T1HVR5</accession>
<evidence type="ECO:0000256" key="8">
    <source>
        <dbReference type="ARBA" id="ARBA00022927"/>
    </source>
</evidence>
<dbReference type="STRING" id="13249.T1HVR5"/>
<dbReference type="FunFam" id="1.10.10.1440:FF:000001">
    <property type="entry name" value="phosphorylated adapter RNA export protein-like"/>
    <property type="match status" value="1"/>
</dbReference>
<keyword evidence="7" id="KW-0694">RNA-binding</keyword>
<keyword evidence="8" id="KW-0653">Protein transport</keyword>
<evidence type="ECO:0000256" key="5">
    <source>
        <dbReference type="ARBA" id="ARBA00022448"/>
    </source>
</evidence>
<dbReference type="InParanoid" id="T1HVR5"/>
<comment type="similarity">
    <text evidence="3">Belongs to the PHAX family.</text>
</comment>
<dbReference type="HOGENOM" id="CLU_1751979_0_0_1"/>
<dbReference type="EnsemblMetazoa" id="RPRC008135-RA">
    <property type="protein sequence ID" value="RPRC008135-PA"/>
    <property type="gene ID" value="RPRC008135"/>
</dbReference>
<feature type="domain" description="Phosphorylated adapter RNA export protein RNA-binding" evidence="11">
    <location>
        <begin position="33"/>
        <end position="113"/>
    </location>
</feature>
<evidence type="ECO:0000256" key="6">
    <source>
        <dbReference type="ARBA" id="ARBA00022490"/>
    </source>
</evidence>
<dbReference type="EMBL" id="ACPB03006776">
    <property type="status" value="NOT_ANNOTATED_CDS"/>
    <property type="molecule type" value="Genomic_DNA"/>
</dbReference>
<sequence>METWKHISMNEISAIKDIKLDALQGDDNVCSLVAEQIRVNLQEPNGDLIVKIVSTLGVRKALLVYQKTRMIEESGGMLVHDGSRRRTPGGVFFHLITTDKNIPKTVIKEIFYDIAQENKKKKNEEARERRKKTNNELKEFLIRGILFKL</sequence>
<protein>
    <recommendedName>
        <fullName evidence="4">Phosphorylated adapter RNA export protein</fullName>
    </recommendedName>
    <alternativeName>
        <fullName evidence="10">RNA U small nuclear RNA export adapter protein</fullName>
    </alternativeName>
</protein>
<dbReference type="PANTHER" id="PTHR13135">
    <property type="entry name" value="CYTOSOLIC RESINIFERATOXIN BINDING PROTEIN RBP-26"/>
    <property type="match status" value="1"/>
</dbReference>
<keyword evidence="5" id="KW-0813">Transport</keyword>
<keyword evidence="9" id="KW-0539">Nucleus</keyword>
<dbReference type="eggNOG" id="KOG3948">
    <property type="taxonomic scope" value="Eukaryota"/>
</dbReference>
<dbReference type="Pfam" id="PF10258">
    <property type="entry name" value="PHAX_RNA-bd"/>
    <property type="match status" value="1"/>
</dbReference>
<dbReference type="PANTHER" id="PTHR13135:SF0">
    <property type="entry name" value="PHOSPHORYLATED ADAPTER RNA EXPORT PROTEIN"/>
    <property type="match status" value="1"/>
</dbReference>
<evidence type="ECO:0000256" key="1">
    <source>
        <dbReference type="ARBA" id="ARBA00004123"/>
    </source>
</evidence>
<dbReference type="InterPro" id="IPR019385">
    <property type="entry name" value="PHAX_RNA-binding_domain"/>
</dbReference>
<evidence type="ECO:0000256" key="3">
    <source>
        <dbReference type="ARBA" id="ARBA00006094"/>
    </source>
</evidence>